<dbReference type="InterPro" id="IPR009075">
    <property type="entry name" value="AcylCo_DH/oxidase_C"/>
</dbReference>
<keyword evidence="4" id="KW-0274">FAD</keyword>
<dbReference type="PANTHER" id="PTHR43884">
    <property type="entry name" value="ACYL-COA DEHYDROGENASE"/>
    <property type="match status" value="1"/>
</dbReference>
<dbReference type="InterPro" id="IPR037069">
    <property type="entry name" value="AcylCoA_DH/ox_N_sf"/>
</dbReference>
<protein>
    <recommendedName>
        <fullName evidence="10">Acyl-CoA dehydrogenase</fullName>
    </recommendedName>
</protein>
<dbReference type="CDD" id="cd00567">
    <property type="entry name" value="ACAD"/>
    <property type="match status" value="1"/>
</dbReference>
<reference evidence="8 9" key="1">
    <citation type="submission" date="2017-10" db="EMBL/GenBank/DDBJ databases">
        <title>Two draft genome sequences of Pusillimonas sp. strains isolated from a nitrate- and radionuclide-contaminated groundwater in Russia.</title>
        <authorList>
            <person name="Grouzdev D.S."/>
            <person name="Tourova T.P."/>
            <person name="Goeva M.A."/>
            <person name="Babich T.L."/>
            <person name="Sokolova D.S."/>
            <person name="Abdullin R."/>
            <person name="Poltaraus A.B."/>
            <person name="Toshchakov S.V."/>
            <person name="Nazina T.N."/>
        </authorList>
    </citation>
    <scope>NUCLEOTIDE SEQUENCE [LARGE SCALE GENOMIC DNA]</scope>
    <source>
        <strain evidence="8 9">JR1/69-2-13</strain>
    </source>
</reference>
<dbReference type="Gene3D" id="1.20.140.10">
    <property type="entry name" value="Butyryl-CoA Dehydrogenase, subunit A, domain 3"/>
    <property type="match status" value="1"/>
</dbReference>
<evidence type="ECO:0000256" key="1">
    <source>
        <dbReference type="ARBA" id="ARBA00001974"/>
    </source>
</evidence>
<evidence type="ECO:0000259" key="7">
    <source>
        <dbReference type="Pfam" id="PF02771"/>
    </source>
</evidence>
<evidence type="ECO:0000256" key="3">
    <source>
        <dbReference type="ARBA" id="ARBA00022630"/>
    </source>
</evidence>
<name>A0A2N4UE44_9BURK</name>
<organism evidence="8 9">
    <name type="scientific">Pollutimonas nitritireducens</name>
    <dbReference type="NCBI Taxonomy" id="2045209"/>
    <lineage>
        <taxon>Bacteria</taxon>
        <taxon>Pseudomonadati</taxon>
        <taxon>Pseudomonadota</taxon>
        <taxon>Betaproteobacteria</taxon>
        <taxon>Burkholderiales</taxon>
        <taxon>Alcaligenaceae</taxon>
        <taxon>Pollutimonas</taxon>
    </lineage>
</organism>
<keyword evidence="9" id="KW-1185">Reference proteome</keyword>
<keyword evidence="3" id="KW-0285">Flavoprotein</keyword>
<evidence type="ECO:0000256" key="4">
    <source>
        <dbReference type="ARBA" id="ARBA00022827"/>
    </source>
</evidence>
<dbReference type="InterPro" id="IPR036250">
    <property type="entry name" value="AcylCo_DH-like_C"/>
</dbReference>
<dbReference type="Pfam" id="PF02771">
    <property type="entry name" value="Acyl-CoA_dh_N"/>
    <property type="match status" value="1"/>
</dbReference>
<evidence type="ECO:0000259" key="6">
    <source>
        <dbReference type="Pfam" id="PF00441"/>
    </source>
</evidence>
<evidence type="ECO:0000313" key="8">
    <source>
        <dbReference type="EMBL" id="PLC53294.1"/>
    </source>
</evidence>
<keyword evidence="5" id="KW-0560">Oxidoreductase</keyword>
<dbReference type="AlphaFoldDB" id="A0A2N4UE44"/>
<evidence type="ECO:0000256" key="2">
    <source>
        <dbReference type="ARBA" id="ARBA00009347"/>
    </source>
</evidence>
<comment type="similarity">
    <text evidence="2">Belongs to the acyl-CoA dehydrogenase family.</text>
</comment>
<dbReference type="Pfam" id="PF00441">
    <property type="entry name" value="Acyl-CoA_dh_1"/>
    <property type="match status" value="1"/>
</dbReference>
<dbReference type="SUPFAM" id="SSF47203">
    <property type="entry name" value="Acyl-CoA dehydrogenase C-terminal domain-like"/>
    <property type="match status" value="1"/>
</dbReference>
<feature type="domain" description="Acyl-CoA dehydrogenase/oxidase N-terminal" evidence="7">
    <location>
        <begin position="7"/>
        <end position="82"/>
    </location>
</feature>
<dbReference type="OrthoDB" id="9770681at2"/>
<dbReference type="GO" id="GO:0050660">
    <property type="term" value="F:flavin adenine dinucleotide binding"/>
    <property type="evidence" value="ECO:0007669"/>
    <property type="project" value="InterPro"/>
</dbReference>
<comment type="caution">
    <text evidence="8">The sequence shown here is derived from an EMBL/GenBank/DDBJ whole genome shotgun (WGS) entry which is preliminary data.</text>
</comment>
<comment type="cofactor">
    <cofactor evidence="1">
        <name>FAD</name>
        <dbReference type="ChEBI" id="CHEBI:57692"/>
    </cofactor>
</comment>
<dbReference type="EMBL" id="PDNV01000008">
    <property type="protein sequence ID" value="PLC53294.1"/>
    <property type="molecule type" value="Genomic_DNA"/>
</dbReference>
<evidence type="ECO:0008006" key="10">
    <source>
        <dbReference type="Google" id="ProtNLM"/>
    </source>
</evidence>
<dbReference type="Gene3D" id="1.10.540.10">
    <property type="entry name" value="Acyl-CoA dehydrogenase/oxidase, N-terminal domain"/>
    <property type="match status" value="1"/>
</dbReference>
<dbReference type="Proteomes" id="UP000234328">
    <property type="component" value="Unassembled WGS sequence"/>
</dbReference>
<dbReference type="InterPro" id="IPR009100">
    <property type="entry name" value="AcylCoA_DH/oxidase_NM_dom_sf"/>
</dbReference>
<proteinExistence type="inferred from homology"/>
<dbReference type="InterPro" id="IPR013786">
    <property type="entry name" value="AcylCoA_DH/ox_N"/>
</dbReference>
<dbReference type="PANTHER" id="PTHR43884:SF20">
    <property type="entry name" value="ACYL-COA DEHYDROGENASE FADE28"/>
    <property type="match status" value="1"/>
</dbReference>
<gene>
    <name evidence="8" type="ORF">CR155_13510</name>
</gene>
<accession>A0A2N4UE44</accession>
<dbReference type="RefSeq" id="WP_102070564.1">
    <property type="nucleotide sequence ID" value="NZ_PDNV01000008.1"/>
</dbReference>
<evidence type="ECO:0000256" key="5">
    <source>
        <dbReference type="ARBA" id="ARBA00023002"/>
    </source>
</evidence>
<dbReference type="SUPFAM" id="SSF56645">
    <property type="entry name" value="Acyl-CoA dehydrogenase NM domain-like"/>
    <property type="match status" value="1"/>
</dbReference>
<dbReference type="GO" id="GO:0003995">
    <property type="term" value="F:acyl-CoA dehydrogenase activity"/>
    <property type="evidence" value="ECO:0007669"/>
    <property type="project" value="TreeGrafter"/>
</dbReference>
<evidence type="ECO:0000313" key="9">
    <source>
        <dbReference type="Proteomes" id="UP000234328"/>
    </source>
</evidence>
<sequence>MELIDEDTLRMLQDSASDFTSGCASQVRKSRELEFRYDKAVWKRIADQGWISAVIPADKGGLGMGNASVNVIAAHIGAAALPEPYVMAGILPATLLSACETDIDLGSKLSAIASGQLVCALAWQNVAGSLDPNETPLTATFDAEGTVLNGSAHYVMACGLDAVIAVASGPDGLGIYWVPTTSDNLAVELSTRADRGYDATISFKAVRVPRQNRLACGHSVERAVNGAINAGLAAVSSELNGASAKMVEMTLDYLRTRQQFGKPIGSFQALKHRAVDLWMHTEISKEATRKAANELDNTRLSPSHHSAVASGAKARASDTALLVGKQAIQMHGAIGITDEYDLSLYFNRAIVLSAYLGNSALHRARYATYRKG</sequence>
<feature type="domain" description="Acyl-CoA dehydrogenase/oxidase C-terminal" evidence="6">
    <location>
        <begin position="226"/>
        <end position="365"/>
    </location>
</feature>